<evidence type="ECO:0000313" key="8">
    <source>
        <dbReference type="Proteomes" id="UP001140206"/>
    </source>
</evidence>
<dbReference type="InterPro" id="IPR001650">
    <property type="entry name" value="Helicase_C-like"/>
</dbReference>
<dbReference type="GO" id="GO:0004386">
    <property type="term" value="F:helicase activity"/>
    <property type="evidence" value="ECO:0007669"/>
    <property type="project" value="UniProtKB-KW"/>
</dbReference>
<dbReference type="PANTHER" id="PTHR45626:SF12">
    <property type="entry name" value="DNA REPAIR PROTEIN RAD16"/>
    <property type="match status" value="1"/>
</dbReference>
<evidence type="ECO:0000256" key="1">
    <source>
        <dbReference type="ARBA" id="ARBA00022741"/>
    </source>
</evidence>
<dbReference type="EMBL" id="JAMFTS010000003">
    <property type="protein sequence ID" value="KAJ4776060.1"/>
    <property type="molecule type" value="Genomic_DNA"/>
</dbReference>
<keyword evidence="7" id="KW-0347">Helicase</keyword>
<dbReference type="InterPro" id="IPR050628">
    <property type="entry name" value="SNF2_RAD54_helicase_TF"/>
</dbReference>
<dbReference type="InterPro" id="IPR049730">
    <property type="entry name" value="SNF2/RAD54-like_C"/>
</dbReference>
<dbReference type="SMART" id="SM00490">
    <property type="entry name" value="HELICc"/>
    <property type="match status" value="1"/>
</dbReference>
<evidence type="ECO:0000259" key="6">
    <source>
        <dbReference type="PROSITE" id="PS51194"/>
    </source>
</evidence>
<dbReference type="GO" id="GO:0016787">
    <property type="term" value="F:hydrolase activity"/>
    <property type="evidence" value="ECO:0007669"/>
    <property type="project" value="UniProtKB-KW"/>
</dbReference>
<feature type="compositionally biased region" description="Basic residues" evidence="4">
    <location>
        <begin position="1"/>
        <end position="12"/>
    </location>
</feature>
<dbReference type="PROSITE" id="PS51194">
    <property type="entry name" value="HELICASE_CTER"/>
    <property type="match status" value="1"/>
</dbReference>
<proteinExistence type="predicted"/>
<dbReference type="Proteomes" id="UP001140206">
    <property type="component" value="Chromosome 3"/>
</dbReference>
<protein>
    <submittedName>
        <fullName evidence="7">Helicase protein with RING/U-box domain-containing protein</fullName>
    </submittedName>
</protein>
<evidence type="ECO:0000313" key="7">
    <source>
        <dbReference type="EMBL" id="KAJ4776060.1"/>
    </source>
</evidence>
<name>A0AAV8E3J1_9POAL</name>
<dbReference type="Pfam" id="PF00271">
    <property type="entry name" value="Helicase_C"/>
    <property type="match status" value="1"/>
</dbReference>
<accession>A0AAV8E3J1</accession>
<evidence type="ECO:0000256" key="2">
    <source>
        <dbReference type="ARBA" id="ARBA00022801"/>
    </source>
</evidence>
<dbReference type="Pfam" id="PF00176">
    <property type="entry name" value="SNF2-rel_dom"/>
    <property type="match status" value="1"/>
</dbReference>
<dbReference type="PROSITE" id="PS51192">
    <property type="entry name" value="HELICASE_ATP_BIND_1"/>
    <property type="match status" value="1"/>
</dbReference>
<dbReference type="CDD" id="cd18008">
    <property type="entry name" value="DEXDc_SHPRH-like"/>
    <property type="match status" value="1"/>
</dbReference>
<dbReference type="GO" id="GO:0005524">
    <property type="term" value="F:ATP binding"/>
    <property type="evidence" value="ECO:0007669"/>
    <property type="project" value="UniProtKB-KW"/>
</dbReference>
<dbReference type="AlphaFoldDB" id="A0AAV8E3J1"/>
<comment type="caution">
    <text evidence="7">The sequence shown here is derived from an EMBL/GenBank/DDBJ whole genome shotgun (WGS) entry which is preliminary data.</text>
</comment>
<evidence type="ECO:0000256" key="3">
    <source>
        <dbReference type="ARBA" id="ARBA00022840"/>
    </source>
</evidence>
<dbReference type="Gene3D" id="3.40.50.10810">
    <property type="entry name" value="Tandem AAA-ATPase domain"/>
    <property type="match status" value="2"/>
</dbReference>
<keyword evidence="2" id="KW-0378">Hydrolase</keyword>
<sequence>MAFHQQKRRRTGKAVTPSPSFSYQQKKLPQLEWQYWSDELNEWLDKTQERGLHSSRNRRMVNPPTWEPSPNIVVPLMSHQKEWLYWALNQEGSDIKGGILADDMGMGKTIEAISLVLTSRDLHLRSGASSSTSPVTLKTTLVICPMAALMQWVSEITKCTRTGTAKVFVYHGPHREEGNVDFRKYDFVLTTYRTVKDDYTNHIMPPKRICNYCRRSFGSDRELQSHQRNKCVLFASKTKKAEHKRRKQRPAPDGMSLLHLVRWKRIILDEAHYIKNRQTVSAKAVCSLDSEYKWAISGTPLQNKLGDFYSLIRFLRVFPYSYYFCKNCDCRELDYGSLEDCMTCKHSKEEHFSWWNEAADHPNLIIYSKKPELPNGIIEDYAISTHLTISQSTGENARFHRILKQCRSDSILRKVNLPEFRSSTKIDALRAEIGNMMERDASTKGIVFSQFVDFLDLIEFSLSQSGIKTEKYIGGMSKEKRLKVIETFITDANCKILLVSLMAGGVALNLTAASHVFLMDPWWNPAVDKQAQDRVHRIGQHEDVRYS</sequence>
<dbReference type="InterPro" id="IPR000330">
    <property type="entry name" value="SNF2_N"/>
</dbReference>
<feature type="domain" description="Helicase C-terminal" evidence="6">
    <location>
        <begin position="425"/>
        <end position="547"/>
    </location>
</feature>
<gene>
    <name evidence="7" type="ORF">LUZ62_060317</name>
</gene>
<feature type="domain" description="Helicase ATP-binding" evidence="5">
    <location>
        <begin position="89"/>
        <end position="318"/>
    </location>
</feature>
<dbReference type="CDD" id="cd18793">
    <property type="entry name" value="SF2_C_SNF"/>
    <property type="match status" value="1"/>
</dbReference>
<dbReference type="SMART" id="SM00487">
    <property type="entry name" value="DEXDc"/>
    <property type="match status" value="1"/>
</dbReference>
<dbReference type="InterPro" id="IPR027417">
    <property type="entry name" value="P-loop_NTPase"/>
</dbReference>
<evidence type="ECO:0000259" key="5">
    <source>
        <dbReference type="PROSITE" id="PS51192"/>
    </source>
</evidence>
<dbReference type="InterPro" id="IPR038718">
    <property type="entry name" value="SNF2-like_sf"/>
</dbReference>
<keyword evidence="8" id="KW-1185">Reference proteome</keyword>
<dbReference type="GO" id="GO:0006289">
    <property type="term" value="P:nucleotide-excision repair"/>
    <property type="evidence" value="ECO:0007669"/>
    <property type="project" value="TreeGrafter"/>
</dbReference>
<dbReference type="SUPFAM" id="SSF52540">
    <property type="entry name" value="P-loop containing nucleoside triphosphate hydrolases"/>
    <property type="match status" value="2"/>
</dbReference>
<evidence type="ECO:0000256" key="4">
    <source>
        <dbReference type="SAM" id="MobiDB-lite"/>
    </source>
</evidence>
<keyword evidence="3" id="KW-0067">ATP-binding</keyword>
<dbReference type="Gene3D" id="3.40.50.300">
    <property type="entry name" value="P-loop containing nucleotide triphosphate hydrolases"/>
    <property type="match status" value="1"/>
</dbReference>
<dbReference type="InterPro" id="IPR014001">
    <property type="entry name" value="Helicase_ATP-bd"/>
</dbReference>
<keyword evidence="1" id="KW-0547">Nucleotide-binding</keyword>
<feature type="region of interest" description="Disordered" evidence="4">
    <location>
        <begin position="1"/>
        <end position="21"/>
    </location>
</feature>
<reference evidence="7" key="1">
    <citation type="submission" date="2022-08" db="EMBL/GenBank/DDBJ databases">
        <authorList>
            <person name="Marques A."/>
        </authorList>
    </citation>
    <scope>NUCLEOTIDE SEQUENCE</scope>
    <source>
        <strain evidence="7">RhyPub2mFocal</strain>
        <tissue evidence="7">Leaves</tissue>
    </source>
</reference>
<organism evidence="7 8">
    <name type="scientific">Rhynchospora pubera</name>
    <dbReference type="NCBI Taxonomy" id="906938"/>
    <lineage>
        <taxon>Eukaryota</taxon>
        <taxon>Viridiplantae</taxon>
        <taxon>Streptophyta</taxon>
        <taxon>Embryophyta</taxon>
        <taxon>Tracheophyta</taxon>
        <taxon>Spermatophyta</taxon>
        <taxon>Magnoliopsida</taxon>
        <taxon>Liliopsida</taxon>
        <taxon>Poales</taxon>
        <taxon>Cyperaceae</taxon>
        <taxon>Cyperoideae</taxon>
        <taxon>Rhynchosporeae</taxon>
        <taxon>Rhynchospora</taxon>
    </lineage>
</organism>
<dbReference type="PANTHER" id="PTHR45626">
    <property type="entry name" value="TRANSCRIPTION TERMINATION FACTOR 2-RELATED"/>
    <property type="match status" value="1"/>
</dbReference>
<dbReference type="GO" id="GO:0005634">
    <property type="term" value="C:nucleus"/>
    <property type="evidence" value="ECO:0007669"/>
    <property type="project" value="TreeGrafter"/>
</dbReference>
<dbReference type="GO" id="GO:0008094">
    <property type="term" value="F:ATP-dependent activity, acting on DNA"/>
    <property type="evidence" value="ECO:0007669"/>
    <property type="project" value="TreeGrafter"/>
</dbReference>